<dbReference type="GO" id="GO:0000287">
    <property type="term" value="F:magnesium ion binding"/>
    <property type="evidence" value="ECO:0007669"/>
    <property type="project" value="TreeGrafter"/>
</dbReference>
<dbReference type="InterPro" id="IPR036412">
    <property type="entry name" value="HAD-like_sf"/>
</dbReference>
<dbReference type="CDD" id="cd07516">
    <property type="entry name" value="HAD_Pase"/>
    <property type="match status" value="1"/>
</dbReference>
<dbReference type="Pfam" id="PF08282">
    <property type="entry name" value="Hydrolase_3"/>
    <property type="match status" value="1"/>
</dbReference>
<dbReference type="PROSITE" id="PS01229">
    <property type="entry name" value="COF_2"/>
    <property type="match status" value="1"/>
</dbReference>
<accession>B5Y754</accession>
<dbReference type="InterPro" id="IPR006379">
    <property type="entry name" value="HAD-SF_hydro_IIB"/>
</dbReference>
<reference evidence="1 2" key="2">
    <citation type="journal article" date="2014" name="Genome Announc.">
        <title>Complete Genome Sequence of Coprothermobacter proteolyticus DSM 5265.</title>
        <authorList>
            <person name="Alexiev A."/>
            <person name="Coil D.A."/>
            <person name="Badger J.H."/>
            <person name="Enticknap J."/>
            <person name="Ward N."/>
            <person name="Robb F.T."/>
            <person name="Eisen J.A."/>
        </authorList>
    </citation>
    <scope>NUCLEOTIDE SEQUENCE [LARGE SCALE GENOMIC DNA]</scope>
    <source>
        <strain evidence="2">ATCC 35245 / DSM 5265 / OCM 4 / BT</strain>
    </source>
</reference>
<keyword evidence="2" id="KW-1185">Reference proteome</keyword>
<dbReference type="PANTHER" id="PTHR10000">
    <property type="entry name" value="PHOSPHOSERINE PHOSPHATASE"/>
    <property type="match status" value="1"/>
</dbReference>
<protein>
    <submittedName>
        <fullName evidence="1">Hydrolase, HAD superfamily</fullName>
    </submittedName>
</protein>
<sequence length="288" mass="32103">MLQSKGGEKSLIKLVLIDIDGTLVRDDKTLPAENEEAIKEALQSGVLVTLVTGRNYGAAKEIIDKLQLDVPVVLQNGAFIYRPYSGEVIRKVGLTGDVAKRVIHLCRQEGTFYILYRDFLMQKDMLIDQDYDGPFSMYLKRNAVRLDRVEDVTSFISGEVAEVALLGNEDRILRVLRQLGDGDNFTVIKSLTREDEAFYEIFGPKVGKGEALNYLCQHFGVSPEEVMFIGDAYNDIDIMPLVGFPVAMGNAVEEVKKFAKAVTKSNNEGGVAWAIRHFVLSPKGDFTR</sequence>
<dbReference type="Gene3D" id="3.40.50.1000">
    <property type="entry name" value="HAD superfamily/HAD-like"/>
    <property type="match status" value="1"/>
</dbReference>
<dbReference type="KEGG" id="cpo:COPRO5265_0233"/>
<dbReference type="Gene3D" id="3.30.1240.10">
    <property type="match status" value="1"/>
</dbReference>
<dbReference type="AlphaFoldDB" id="B5Y754"/>
<evidence type="ECO:0000313" key="1">
    <source>
        <dbReference type="EMBL" id="ACI17392.1"/>
    </source>
</evidence>
<dbReference type="Proteomes" id="UP000001732">
    <property type="component" value="Chromosome"/>
</dbReference>
<dbReference type="NCBIfam" id="TIGR01484">
    <property type="entry name" value="HAD-SF-IIB"/>
    <property type="match status" value="1"/>
</dbReference>
<dbReference type="GO" id="GO:0016791">
    <property type="term" value="F:phosphatase activity"/>
    <property type="evidence" value="ECO:0007669"/>
    <property type="project" value="UniProtKB-ARBA"/>
</dbReference>
<dbReference type="SUPFAM" id="SSF56784">
    <property type="entry name" value="HAD-like"/>
    <property type="match status" value="1"/>
</dbReference>
<dbReference type="InterPro" id="IPR000150">
    <property type="entry name" value="Cof"/>
</dbReference>
<evidence type="ECO:0000313" key="2">
    <source>
        <dbReference type="Proteomes" id="UP000001732"/>
    </source>
</evidence>
<dbReference type="STRING" id="309798.COPRO5265_0233"/>
<dbReference type="PANTHER" id="PTHR10000:SF8">
    <property type="entry name" value="HAD SUPERFAMILY HYDROLASE-LIKE, TYPE 3"/>
    <property type="match status" value="1"/>
</dbReference>
<dbReference type="EMBL" id="CP001145">
    <property type="protein sequence ID" value="ACI17392.1"/>
    <property type="molecule type" value="Genomic_DNA"/>
</dbReference>
<dbReference type="SFLD" id="SFLDG01140">
    <property type="entry name" value="C2.B:_Phosphomannomutase_and_P"/>
    <property type="match status" value="1"/>
</dbReference>
<keyword evidence="1" id="KW-0378">Hydrolase</keyword>
<dbReference type="NCBIfam" id="TIGR00099">
    <property type="entry name" value="Cof-subfamily"/>
    <property type="match status" value="1"/>
</dbReference>
<organism evidence="1 2">
    <name type="scientific">Coprothermobacter proteolyticus (strain ATCC 35245 / DSM 5265 / OCM 4 / BT)</name>
    <dbReference type="NCBI Taxonomy" id="309798"/>
    <lineage>
        <taxon>Bacteria</taxon>
        <taxon>Pseudomonadati</taxon>
        <taxon>Coprothermobacterota</taxon>
        <taxon>Coprothermobacteria</taxon>
        <taxon>Coprothermobacterales</taxon>
        <taxon>Coprothermobacteraceae</taxon>
        <taxon>Coprothermobacter</taxon>
    </lineage>
</organism>
<dbReference type="SFLD" id="SFLDS00003">
    <property type="entry name" value="Haloacid_Dehalogenase"/>
    <property type="match status" value="1"/>
</dbReference>
<dbReference type="GO" id="GO:0005829">
    <property type="term" value="C:cytosol"/>
    <property type="evidence" value="ECO:0007669"/>
    <property type="project" value="TreeGrafter"/>
</dbReference>
<dbReference type="InterPro" id="IPR023214">
    <property type="entry name" value="HAD_sf"/>
</dbReference>
<dbReference type="eggNOG" id="COG0561">
    <property type="taxonomic scope" value="Bacteria"/>
</dbReference>
<proteinExistence type="predicted"/>
<name>B5Y754_COPPD</name>
<reference evidence="2" key="1">
    <citation type="submission" date="2008-08" db="EMBL/GenBank/DDBJ databases">
        <title>The complete genome sequence of Coprothermobacter proteolyticus strain ATCC 5245 / DSM 5265 / BT.</title>
        <authorList>
            <person name="Dodson R.J."/>
            <person name="Durkin A.S."/>
            <person name="Wu M."/>
            <person name="Eisen J."/>
            <person name="Sutton G."/>
        </authorList>
    </citation>
    <scope>NUCLEOTIDE SEQUENCE [LARGE SCALE GENOMIC DNA]</scope>
    <source>
        <strain evidence="2">ATCC 35245 / DSM 5265 / OCM 4 / BT</strain>
    </source>
</reference>
<gene>
    <name evidence="1" type="ordered locus">COPRO5265_0233</name>
</gene>